<comment type="catalytic activity">
    <reaction evidence="9">
        <text>2-oxoglutarate + O2 + 2 H(+) = ethene + 3 CO2 + H2O</text>
        <dbReference type="Rhea" id="RHEA:31523"/>
        <dbReference type="ChEBI" id="CHEBI:15377"/>
        <dbReference type="ChEBI" id="CHEBI:15378"/>
        <dbReference type="ChEBI" id="CHEBI:15379"/>
        <dbReference type="ChEBI" id="CHEBI:16526"/>
        <dbReference type="ChEBI" id="CHEBI:16810"/>
        <dbReference type="ChEBI" id="CHEBI:18153"/>
        <dbReference type="EC" id="1.13.12.19"/>
    </reaction>
</comment>
<dbReference type="PRINTS" id="PR00682">
    <property type="entry name" value="IPNSYNTHASE"/>
</dbReference>
<evidence type="ECO:0000256" key="5">
    <source>
        <dbReference type="ARBA" id="ARBA00019045"/>
    </source>
</evidence>
<dbReference type="EMBL" id="JAVIDL010000031">
    <property type="protein sequence ID" value="MDQ8936725.1"/>
    <property type="molecule type" value="Genomic_DNA"/>
</dbReference>
<dbReference type="Pfam" id="PF14226">
    <property type="entry name" value="DIOX_N"/>
    <property type="match status" value="1"/>
</dbReference>
<protein>
    <recommendedName>
        <fullName evidence="5">2-oxoglutarate-dependent ethylene/succinate-forming enzyme</fullName>
        <ecNumber evidence="4">1.13.12.19</ecNumber>
        <ecNumber evidence="3">1.14.20.7</ecNumber>
    </recommendedName>
    <alternativeName>
        <fullName evidence="7">2-oxoglutarate dioxygenase (ethylene-forming)</fullName>
    </alternativeName>
    <alternativeName>
        <fullName evidence="8">2-oxoglutarate/L-arginine monooxygenase/decarboxylase (succinate-forming)</fullName>
    </alternativeName>
</protein>
<evidence type="ECO:0000313" key="14">
    <source>
        <dbReference type="Proteomes" id="UP001243844"/>
    </source>
</evidence>
<dbReference type="Pfam" id="PF03171">
    <property type="entry name" value="2OG-FeII_Oxy"/>
    <property type="match status" value="1"/>
</dbReference>
<feature type="domain" description="Fe2OG dioxygenase" evidence="12">
    <location>
        <begin position="182"/>
        <end position="283"/>
    </location>
</feature>
<dbReference type="EC" id="1.13.12.19" evidence="4"/>
<comment type="caution">
    <text evidence="13">The sequence shown here is derived from an EMBL/GenBank/DDBJ whole genome shotgun (WGS) entry which is preliminary data.</text>
</comment>
<dbReference type="GO" id="GO:0102276">
    <property type="term" value="F:2-oxoglutarate oxygenase/decarboxylase (ethylene-forming) activity"/>
    <property type="evidence" value="ECO:0007669"/>
    <property type="project" value="UniProtKB-EC"/>
</dbReference>
<evidence type="ECO:0000256" key="9">
    <source>
        <dbReference type="ARBA" id="ARBA00047725"/>
    </source>
</evidence>
<evidence type="ECO:0000256" key="6">
    <source>
        <dbReference type="ARBA" id="ARBA00022666"/>
    </source>
</evidence>
<dbReference type="InterPro" id="IPR026992">
    <property type="entry name" value="DIOX_N"/>
</dbReference>
<evidence type="ECO:0000256" key="4">
    <source>
        <dbReference type="ARBA" id="ARBA00012531"/>
    </source>
</evidence>
<keyword evidence="11" id="KW-0560">Oxidoreductase</keyword>
<comment type="cofactor">
    <cofactor evidence="1">
        <name>Fe(2+)</name>
        <dbReference type="ChEBI" id="CHEBI:29033"/>
    </cofactor>
</comment>
<evidence type="ECO:0000259" key="12">
    <source>
        <dbReference type="PROSITE" id="PS51471"/>
    </source>
</evidence>
<evidence type="ECO:0000256" key="2">
    <source>
        <dbReference type="ARBA" id="ARBA00004767"/>
    </source>
</evidence>
<evidence type="ECO:0000256" key="7">
    <source>
        <dbReference type="ARBA" id="ARBA00031011"/>
    </source>
</evidence>
<dbReference type="InterPro" id="IPR050231">
    <property type="entry name" value="Iron_ascorbate_oxido_reductase"/>
</dbReference>
<dbReference type="InterPro" id="IPR027443">
    <property type="entry name" value="IPNS-like_sf"/>
</dbReference>
<sequence>MANSEQSLTFALPIIDLTEVNSCNAMDMASFTLNLREICRESGFFYLLGHDFTTEELAEVQTLAHAFFALDPAEKNNIAMVNSPHFRGYNHVAAESTQQRPDYREQIDIGAELTALELNAQSPNYYRLQGPNQWPQHWPEFREKITAFQGKARQLSIELLRHFLIALQQPADALDILIDPAHPAELLKLLHYPASSNPDHRQGVGAHKDSGIITLLTQDPIGGLQVYTQNSWKDIPYVEGALIVIIGEVLELASNGYLHGNIHRVNAPQAGQDRYSIAYFLTPNIFAGDIPILDLKPELAALALGPDYEPHNPLYRNVGLNTLKGRLRSHLDVTERHYPKEYQQLQNKQTLVETTEV</sequence>
<dbReference type="InterPro" id="IPR005123">
    <property type="entry name" value="Oxoglu/Fe-dep_dioxygenase_dom"/>
</dbReference>
<evidence type="ECO:0000256" key="10">
    <source>
        <dbReference type="ARBA" id="ARBA00049359"/>
    </source>
</evidence>
<comment type="catalytic activity">
    <reaction evidence="10">
        <text>L-arginine + 2-oxoglutarate + O2 = guanidine + L-glutamate 5-semialdehyde + succinate + CO2</text>
        <dbReference type="Rhea" id="RHEA:31535"/>
        <dbReference type="ChEBI" id="CHEBI:15379"/>
        <dbReference type="ChEBI" id="CHEBI:16526"/>
        <dbReference type="ChEBI" id="CHEBI:16810"/>
        <dbReference type="ChEBI" id="CHEBI:30031"/>
        <dbReference type="ChEBI" id="CHEBI:30087"/>
        <dbReference type="ChEBI" id="CHEBI:32682"/>
        <dbReference type="ChEBI" id="CHEBI:58066"/>
        <dbReference type="EC" id="1.14.20.7"/>
    </reaction>
</comment>
<keyword evidence="11" id="KW-0408">Iron</keyword>
<dbReference type="Gene3D" id="2.60.120.330">
    <property type="entry name" value="B-lactam Antibiotic, Isopenicillin N Synthase, Chain"/>
    <property type="match status" value="1"/>
</dbReference>
<evidence type="ECO:0000256" key="1">
    <source>
        <dbReference type="ARBA" id="ARBA00001954"/>
    </source>
</evidence>
<keyword evidence="6" id="KW-0266">Ethylene biosynthesis</keyword>
<comment type="pathway">
    <text evidence="2">Alkene biosynthesis; ethylene biosynthesis via 2-oxoglutarate.</text>
</comment>
<gene>
    <name evidence="13" type="ORF">RFH47_13455</name>
</gene>
<dbReference type="GO" id="GO:0046872">
    <property type="term" value="F:metal ion binding"/>
    <property type="evidence" value="ECO:0007669"/>
    <property type="project" value="UniProtKB-KW"/>
</dbReference>
<proteinExistence type="inferred from homology"/>
<dbReference type="InterPro" id="IPR044861">
    <property type="entry name" value="IPNS-like_FE2OG_OXY"/>
</dbReference>
<organism evidence="13 14">
    <name type="scientific">Acinetobacter rudis</name>
    <dbReference type="NCBI Taxonomy" id="632955"/>
    <lineage>
        <taxon>Bacteria</taxon>
        <taxon>Pseudomonadati</taxon>
        <taxon>Pseudomonadota</taxon>
        <taxon>Gammaproteobacteria</taxon>
        <taxon>Moraxellales</taxon>
        <taxon>Moraxellaceae</taxon>
        <taxon>Acinetobacter</taxon>
    </lineage>
</organism>
<reference evidence="13" key="1">
    <citation type="submission" date="2023-08" db="EMBL/GenBank/DDBJ databases">
        <title>Emergence of clinically-relevant ST2 carbapenem-resistant Acinetobacter baumannii strains in hospital sewages in Zhejiang, East of China.</title>
        <authorList>
            <person name="Kaichao C."/>
            <person name="Zhang R."/>
        </authorList>
    </citation>
    <scope>NUCLEOTIDE SEQUENCE</scope>
    <source>
        <strain evidence="13">M-RB-37</strain>
    </source>
</reference>
<evidence type="ECO:0000256" key="3">
    <source>
        <dbReference type="ARBA" id="ARBA00012293"/>
    </source>
</evidence>
<accession>A0AAW8JAB4</accession>
<comment type="similarity">
    <text evidence="11">Belongs to the iron/ascorbate-dependent oxidoreductase family.</text>
</comment>
<evidence type="ECO:0000256" key="8">
    <source>
        <dbReference type="ARBA" id="ARBA00031282"/>
    </source>
</evidence>
<name>A0AAW8JAB4_9GAMM</name>
<evidence type="ECO:0000256" key="11">
    <source>
        <dbReference type="RuleBase" id="RU003682"/>
    </source>
</evidence>
<dbReference type="EC" id="1.14.20.7" evidence="3"/>
<dbReference type="PANTHER" id="PTHR47990">
    <property type="entry name" value="2-OXOGLUTARATE (2OG) AND FE(II)-DEPENDENT OXYGENASE SUPERFAMILY PROTEIN-RELATED"/>
    <property type="match status" value="1"/>
</dbReference>
<dbReference type="PROSITE" id="PS51471">
    <property type="entry name" value="FE2OG_OXY"/>
    <property type="match status" value="1"/>
</dbReference>
<dbReference type="AlphaFoldDB" id="A0AAW8JAB4"/>
<dbReference type="SUPFAM" id="SSF51197">
    <property type="entry name" value="Clavaminate synthase-like"/>
    <property type="match status" value="1"/>
</dbReference>
<dbReference type="GO" id="GO:0009693">
    <property type="term" value="P:ethylene biosynthetic process"/>
    <property type="evidence" value="ECO:0007669"/>
    <property type="project" value="UniProtKB-KW"/>
</dbReference>
<dbReference type="Proteomes" id="UP001243844">
    <property type="component" value="Unassembled WGS sequence"/>
</dbReference>
<evidence type="ECO:0000313" key="13">
    <source>
        <dbReference type="EMBL" id="MDQ8936725.1"/>
    </source>
</evidence>
<keyword evidence="11" id="KW-0479">Metal-binding</keyword>
<dbReference type="RefSeq" id="WP_308976338.1">
    <property type="nucleotide sequence ID" value="NZ_JAVIDL010000031.1"/>
</dbReference>